<evidence type="ECO:0000313" key="4">
    <source>
        <dbReference type="EMBL" id="RKI92461.1"/>
    </source>
</evidence>
<comment type="caution">
    <text evidence="4">The sequence shown here is derived from an EMBL/GenBank/DDBJ whole genome shotgun (WGS) entry which is preliminary data.</text>
</comment>
<keyword evidence="4" id="KW-0418">Kinase</keyword>
<keyword evidence="1" id="KW-0472">Membrane</keyword>
<evidence type="ECO:0000256" key="1">
    <source>
        <dbReference type="SAM" id="Phobius"/>
    </source>
</evidence>
<accession>A0A3A9AY35</accession>
<dbReference type="OrthoDB" id="9776552at2"/>
<dbReference type="Gene3D" id="3.30.565.10">
    <property type="entry name" value="Histidine kinase-like ATPase, C-terminal domain"/>
    <property type="match status" value="1"/>
</dbReference>
<dbReference type="GO" id="GO:0000155">
    <property type="term" value="F:phosphorelay sensor kinase activity"/>
    <property type="evidence" value="ECO:0007669"/>
    <property type="project" value="InterPro"/>
</dbReference>
<feature type="domain" description="Histidine kinase/HSP90-like ATPase" evidence="2">
    <location>
        <begin position="491"/>
        <end position="601"/>
    </location>
</feature>
<evidence type="ECO:0000313" key="5">
    <source>
        <dbReference type="Proteomes" id="UP000280696"/>
    </source>
</evidence>
<organism evidence="4 5">
    <name type="scientific">Parablautia intestinalis</name>
    <dbReference type="NCBI Taxonomy" id="2320100"/>
    <lineage>
        <taxon>Bacteria</taxon>
        <taxon>Bacillati</taxon>
        <taxon>Bacillota</taxon>
        <taxon>Clostridia</taxon>
        <taxon>Lachnospirales</taxon>
        <taxon>Lachnospiraceae</taxon>
        <taxon>Parablautia</taxon>
    </lineage>
</organism>
<sequence>MKKTHNLSYRTQIFIASLSLVIFPSVMLGLFAVNDSTGKVIAEYSSSLAAITSQANLTLDTLLQDATKVTNMPILSEDIRRIMNTNYQDDYLSYAQDSTIFRDYFSQTNQLNSTLESCIFESRHGYTFEYNTVTALHTKTMSDNIQKWAPIARQLPNYTYFAPLQNISGRGKDKMVLPMIKILRDKNDYKEIGVCYCEINFKPIENILVSAQSTENILLIYNADNELAFSSSPALMQEPEEYADLLAALAGFNESLTGKGNIIEGELKVGRARYRVNGCINQTTNWRLVHFADNHMAYQIYRDNVLNYVRIFILCLVLGMFLAILLSTNLTRSIFRLCRQIDSLNPEDGGRIDEQACGSNQELRKLVASFNQLSLRLTTSIQQNYQLQINEQKMRIQMLQFQINHHFLYNTLNIIKSLANIHNVPEIETISLCMSDLLRYNLERFPVALLREELQQVNRYMTIQNIRFPGKFTFDCNIPSSLLKMPIPVFLLQPLVENSIEHGFSCREANCYISITSNLEGNRLHLLIADNGNGIEADRLAVLNCECADAAVCEKNDNRHHSIGIRNVCQRIRSYFGPSYGLTIESMPGEGTIIDIVLPAPDTPQRV</sequence>
<dbReference type="RefSeq" id="WP_120468264.1">
    <property type="nucleotide sequence ID" value="NZ_CATAJS010000033.1"/>
</dbReference>
<dbReference type="InterPro" id="IPR010559">
    <property type="entry name" value="Sig_transdc_His_kin_internal"/>
</dbReference>
<keyword evidence="4" id="KW-0808">Transferase</keyword>
<dbReference type="PANTHER" id="PTHR34220:SF7">
    <property type="entry name" value="SENSOR HISTIDINE KINASE YPDA"/>
    <property type="match status" value="1"/>
</dbReference>
<evidence type="ECO:0000259" key="2">
    <source>
        <dbReference type="Pfam" id="PF02518"/>
    </source>
</evidence>
<dbReference type="EMBL" id="RAYQ01000005">
    <property type="protein sequence ID" value="RKI92461.1"/>
    <property type="molecule type" value="Genomic_DNA"/>
</dbReference>
<dbReference type="PANTHER" id="PTHR34220">
    <property type="entry name" value="SENSOR HISTIDINE KINASE YPDA"/>
    <property type="match status" value="1"/>
</dbReference>
<dbReference type="InterPro" id="IPR036890">
    <property type="entry name" value="HATPase_C_sf"/>
</dbReference>
<dbReference type="SUPFAM" id="SSF55874">
    <property type="entry name" value="ATPase domain of HSP90 chaperone/DNA topoisomerase II/histidine kinase"/>
    <property type="match status" value="1"/>
</dbReference>
<dbReference type="AlphaFoldDB" id="A0A3A9AY35"/>
<dbReference type="InterPro" id="IPR050640">
    <property type="entry name" value="Bact_2-comp_sensor_kinase"/>
</dbReference>
<keyword evidence="1" id="KW-1133">Transmembrane helix</keyword>
<gene>
    <name evidence="4" type="ORF">D7V94_07280</name>
</gene>
<protein>
    <submittedName>
        <fullName evidence="4">Sensor histidine kinase</fullName>
    </submittedName>
</protein>
<feature type="transmembrane region" description="Helical" evidence="1">
    <location>
        <begin position="308"/>
        <end position="326"/>
    </location>
</feature>
<dbReference type="Pfam" id="PF02518">
    <property type="entry name" value="HATPase_c"/>
    <property type="match status" value="1"/>
</dbReference>
<reference evidence="4 5" key="1">
    <citation type="submission" date="2018-09" db="EMBL/GenBank/DDBJ databases">
        <title>Murine metabolic-syndrome-specific gut microbial biobank.</title>
        <authorList>
            <person name="Liu C."/>
        </authorList>
    </citation>
    <scope>NUCLEOTIDE SEQUENCE [LARGE SCALE GENOMIC DNA]</scope>
    <source>
        <strain evidence="4 5">0.1xD8-82</strain>
    </source>
</reference>
<keyword evidence="5" id="KW-1185">Reference proteome</keyword>
<dbReference type="Proteomes" id="UP000280696">
    <property type="component" value="Unassembled WGS sequence"/>
</dbReference>
<feature type="domain" description="Signal transduction histidine kinase internal region" evidence="3">
    <location>
        <begin position="395"/>
        <end position="471"/>
    </location>
</feature>
<dbReference type="InterPro" id="IPR003594">
    <property type="entry name" value="HATPase_dom"/>
</dbReference>
<feature type="transmembrane region" description="Helical" evidence="1">
    <location>
        <begin position="12"/>
        <end position="33"/>
    </location>
</feature>
<dbReference type="Gene3D" id="6.10.340.10">
    <property type="match status" value="1"/>
</dbReference>
<name>A0A3A9AY35_9FIRM</name>
<dbReference type="GO" id="GO:0016020">
    <property type="term" value="C:membrane"/>
    <property type="evidence" value="ECO:0007669"/>
    <property type="project" value="InterPro"/>
</dbReference>
<dbReference type="Pfam" id="PF06580">
    <property type="entry name" value="His_kinase"/>
    <property type="match status" value="1"/>
</dbReference>
<evidence type="ECO:0000259" key="3">
    <source>
        <dbReference type="Pfam" id="PF06580"/>
    </source>
</evidence>
<keyword evidence="1" id="KW-0812">Transmembrane</keyword>
<proteinExistence type="predicted"/>